<feature type="signal peptide" evidence="1">
    <location>
        <begin position="1"/>
        <end position="20"/>
    </location>
</feature>
<organism evidence="2 3">
    <name type="scientific">Janthinobacterium kumbetense</name>
    <dbReference type="NCBI Taxonomy" id="2950280"/>
    <lineage>
        <taxon>Bacteria</taxon>
        <taxon>Pseudomonadati</taxon>
        <taxon>Pseudomonadota</taxon>
        <taxon>Betaproteobacteria</taxon>
        <taxon>Burkholderiales</taxon>
        <taxon>Oxalobacteraceae</taxon>
        <taxon>Janthinobacterium</taxon>
    </lineage>
</organism>
<dbReference type="PROSITE" id="PS51257">
    <property type="entry name" value="PROKAR_LIPOPROTEIN"/>
    <property type="match status" value="1"/>
</dbReference>
<evidence type="ECO:0000313" key="2">
    <source>
        <dbReference type="EMBL" id="MCM2564268.1"/>
    </source>
</evidence>
<gene>
    <name evidence="2" type="ORF">NCG91_01550</name>
</gene>
<dbReference type="EMBL" id="JAMQGR010000001">
    <property type="protein sequence ID" value="MCM2564268.1"/>
    <property type="molecule type" value="Genomic_DNA"/>
</dbReference>
<evidence type="ECO:0000313" key="3">
    <source>
        <dbReference type="Proteomes" id="UP001202243"/>
    </source>
</evidence>
<feature type="chain" id="PRO_5045523783" evidence="1">
    <location>
        <begin position="21"/>
        <end position="168"/>
    </location>
</feature>
<keyword evidence="1" id="KW-0732">Signal</keyword>
<evidence type="ECO:0000256" key="1">
    <source>
        <dbReference type="SAM" id="SignalP"/>
    </source>
</evidence>
<sequence length="168" mass="18301">MMPLLRAAGMLALMALGACSAEKHPFDRHLAQLRPVAVAALPDMGWPAGTALCPLGLYQSELSESAPHAGRVNAFLKQKQFLGDEGHWSLIVVKPLPAGDGGIEQLFFKRADYDVLNDPQVIARDAQTVPAGFAPQTCVSVEQARVLVTREQRSHRKLLIFGTSQVRY</sequence>
<keyword evidence="3" id="KW-1185">Reference proteome</keyword>
<proteinExistence type="predicted"/>
<reference evidence="2 3" key="1">
    <citation type="submission" date="2022-06" db="EMBL/GenBank/DDBJ databases">
        <title>Janthinobacterium kumbetensis sp. nov., isolated from spring water in Turkey.</title>
        <authorList>
            <person name="Inan Bektas K."/>
            <person name="Belduz A.A."/>
            <person name="Canakci S."/>
            <person name="Nalcaoglu A."/>
            <person name="Ceylan E."/>
            <person name="Kati H."/>
        </authorList>
    </citation>
    <scope>NUCLEOTIDE SEQUENCE [LARGE SCALE GENOMIC DNA]</scope>
    <source>
        <strain evidence="2 3">GK</strain>
    </source>
</reference>
<accession>A0ABT0WKA0</accession>
<dbReference type="RefSeq" id="WP_251348285.1">
    <property type="nucleotide sequence ID" value="NZ_JAMQGR010000001.1"/>
</dbReference>
<name>A0ABT0WKA0_9BURK</name>
<dbReference type="Proteomes" id="UP001202243">
    <property type="component" value="Unassembled WGS sequence"/>
</dbReference>
<comment type="caution">
    <text evidence="2">The sequence shown here is derived from an EMBL/GenBank/DDBJ whole genome shotgun (WGS) entry which is preliminary data.</text>
</comment>
<protein>
    <submittedName>
        <fullName evidence="2">Uncharacterized protein</fullName>
    </submittedName>
</protein>